<dbReference type="InterPro" id="IPR014710">
    <property type="entry name" value="RmlC-like_jellyroll"/>
</dbReference>
<dbReference type="Pfam" id="PF02311">
    <property type="entry name" value="AraC_binding"/>
    <property type="match status" value="1"/>
</dbReference>
<dbReference type="PANTHER" id="PTHR43280">
    <property type="entry name" value="ARAC-FAMILY TRANSCRIPTIONAL REGULATOR"/>
    <property type="match status" value="1"/>
</dbReference>
<dbReference type="SMART" id="SM00342">
    <property type="entry name" value="HTH_ARAC"/>
    <property type="match status" value="1"/>
</dbReference>
<evidence type="ECO:0000313" key="6">
    <source>
        <dbReference type="Proteomes" id="UP000321456"/>
    </source>
</evidence>
<dbReference type="InterPro" id="IPR018060">
    <property type="entry name" value="HTH_AraC"/>
</dbReference>
<dbReference type="Pfam" id="PF12833">
    <property type="entry name" value="HTH_18"/>
    <property type="match status" value="1"/>
</dbReference>
<evidence type="ECO:0000259" key="4">
    <source>
        <dbReference type="PROSITE" id="PS01124"/>
    </source>
</evidence>
<evidence type="ECO:0000256" key="2">
    <source>
        <dbReference type="ARBA" id="ARBA00023125"/>
    </source>
</evidence>
<keyword evidence="6" id="KW-1185">Reference proteome</keyword>
<dbReference type="EMBL" id="VRUR01000001">
    <property type="protein sequence ID" value="TXN38314.1"/>
    <property type="molecule type" value="Genomic_DNA"/>
</dbReference>
<evidence type="ECO:0000256" key="1">
    <source>
        <dbReference type="ARBA" id="ARBA00023015"/>
    </source>
</evidence>
<dbReference type="InterPro" id="IPR009057">
    <property type="entry name" value="Homeodomain-like_sf"/>
</dbReference>
<gene>
    <name evidence="5" type="ORF">FVB32_08465</name>
</gene>
<keyword evidence="1" id="KW-0805">Transcription regulation</keyword>
<dbReference type="Gene3D" id="2.60.120.10">
    <property type="entry name" value="Jelly Rolls"/>
    <property type="match status" value="1"/>
</dbReference>
<feature type="domain" description="HTH araC/xylS-type" evidence="4">
    <location>
        <begin position="184"/>
        <end position="282"/>
    </location>
</feature>
<dbReference type="GO" id="GO:0003700">
    <property type="term" value="F:DNA-binding transcription factor activity"/>
    <property type="evidence" value="ECO:0007669"/>
    <property type="project" value="InterPro"/>
</dbReference>
<reference evidence="5 6" key="1">
    <citation type="submission" date="2019-08" db="EMBL/GenBank/DDBJ databases">
        <title>Professor.</title>
        <authorList>
            <person name="Park J.S."/>
        </authorList>
    </citation>
    <scope>NUCLEOTIDE SEQUENCE [LARGE SCALE GENOMIC DNA]</scope>
    <source>
        <strain evidence="5 6">176CP5-101</strain>
    </source>
</reference>
<keyword evidence="3" id="KW-0804">Transcription</keyword>
<dbReference type="PROSITE" id="PS00041">
    <property type="entry name" value="HTH_ARAC_FAMILY_1"/>
    <property type="match status" value="1"/>
</dbReference>
<comment type="caution">
    <text evidence="5">The sequence shown here is derived from an EMBL/GenBank/DDBJ whole genome shotgun (WGS) entry which is preliminary data.</text>
</comment>
<dbReference type="Proteomes" id="UP000321456">
    <property type="component" value="Unassembled WGS sequence"/>
</dbReference>
<evidence type="ECO:0000256" key="3">
    <source>
        <dbReference type="ARBA" id="ARBA00023163"/>
    </source>
</evidence>
<dbReference type="AlphaFoldDB" id="A0A5C8V874"/>
<dbReference type="InterPro" id="IPR018062">
    <property type="entry name" value="HTH_AraC-typ_CS"/>
</dbReference>
<organism evidence="5 6">
    <name type="scientific">Flagellimonas hymeniacidonis</name>
    <dbReference type="NCBI Taxonomy" id="2603628"/>
    <lineage>
        <taxon>Bacteria</taxon>
        <taxon>Pseudomonadati</taxon>
        <taxon>Bacteroidota</taxon>
        <taxon>Flavobacteriia</taxon>
        <taxon>Flavobacteriales</taxon>
        <taxon>Flavobacteriaceae</taxon>
        <taxon>Flagellimonas</taxon>
    </lineage>
</organism>
<dbReference type="Gene3D" id="1.10.10.60">
    <property type="entry name" value="Homeodomain-like"/>
    <property type="match status" value="2"/>
</dbReference>
<accession>A0A5C8V874</accession>
<sequence>MNKPRLEEIRPQPQSSFYMLHQKRPTPRCFDFWHFHPEFELVYVPRGNGVRYIDTNISHFQNGDLFIIGPNIPHNTFYYGRTTDDSEQYIIQIGQEKIERIAETFKEFRQLKELLTAAETGICIEHGSKHDIGSLISEMMNRKPALRLLKLFEILGEIQRSPHKINLGAGKLVASTKGDMERIRKVLDIINDGYQNPISTRSVAKELSMTETSFCRFFVGTTGKTFKTMLNEFRIQRACNLLLNTNLKVNVISIRVGFNSIPHFYKSFNNVIATTPTLYRKKNLRKMRVP</sequence>
<keyword evidence="2" id="KW-0238">DNA-binding</keyword>
<dbReference type="PANTHER" id="PTHR43280:SF34">
    <property type="entry name" value="ARAC-FAMILY TRANSCRIPTIONAL REGULATOR"/>
    <property type="match status" value="1"/>
</dbReference>
<dbReference type="SUPFAM" id="SSF46689">
    <property type="entry name" value="Homeodomain-like"/>
    <property type="match status" value="2"/>
</dbReference>
<dbReference type="InterPro" id="IPR003313">
    <property type="entry name" value="AraC-bd"/>
</dbReference>
<dbReference type="RefSeq" id="WP_147743204.1">
    <property type="nucleotide sequence ID" value="NZ_VRUR01000001.1"/>
</dbReference>
<protein>
    <submittedName>
        <fullName evidence="5">AraC family transcriptional regulator</fullName>
    </submittedName>
</protein>
<evidence type="ECO:0000313" key="5">
    <source>
        <dbReference type="EMBL" id="TXN38314.1"/>
    </source>
</evidence>
<dbReference type="SUPFAM" id="SSF51182">
    <property type="entry name" value="RmlC-like cupins"/>
    <property type="match status" value="1"/>
</dbReference>
<dbReference type="PROSITE" id="PS01124">
    <property type="entry name" value="HTH_ARAC_FAMILY_2"/>
    <property type="match status" value="1"/>
</dbReference>
<proteinExistence type="predicted"/>
<dbReference type="GO" id="GO:0043565">
    <property type="term" value="F:sequence-specific DNA binding"/>
    <property type="evidence" value="ECO:0007669"/>
    <property type="project" value="InterPro"/>
</dbReference>
<dbReference type="InterPro" id="IPR011051">
    <property type="entry name" value="RmlC_Cupin_sf"/>
</dbReference>
<name>A0A5C8V874_9FLAO</name>